<dbReference type="EMBL" id="JAQNDK010000003">
    <property type="protein sequence ID" value="MDC0681628.1"/>
    <property type="molecule type" value="Genomic_DNA"/>
</dbReference>
<protein>
    <submittedName>
        <fullName evidence="5">Right-handed parallel beta-helix repeat-containing protein</fullName>
    </submittedName>
</protein>
<keyword evidence="6" id="KW-1185">Reference proteome</keyword>
<organism evidence="5 6">
    <name type="scientific">Sorangium atrum</name>
    <dbReference type="NCBI Taxonomy" id="2995308"/>
    <lineage>
        <taxon>Bacteria</taxon>
        <taxon>Pseudomonadati</taxon>
        <taxon>Myxococcota</taxon>
        <taxon>Polyangia</taxon>
        <taxon>Polyangiales</taxon>
        <taxon>Polyangiaceae</taxon>
        <taxon>Sorangium</taxon>
    </lineage>
</organism>
<evidence type="ECO:0000313" key="5">
    <source>
        <dbReference type="EMBL" id="MDC0681628.1"/>
    </source>
</evidence>
<reference evidence="5 6" key="1">
    <citation type="submission" date="2023-01" db="EMBL/GenBank/DDBJ databases">
        <title>Minimal conservation of predation-associated metabolite biosynthetic gene clusters underscores biosynthetic potential of Myxococcota including descriptions for ten novel species: Archangium lansinium sp. nov., Myxococcus landrumus sp. nov., Nannocystis bai.</title>
        <authorList>
            <person name="Ahearne A."/>
            <person name="Stevens C."/>
            <person name="Dowd S."/>
        </authorList>
    </citation>
    <scope>NUCLEOTIDE SEQUENCE [LARGE SCALE GENOMIC DNA]</scope>
    <source>
        <strain evidence="5 6">WIWO2</strain>
    </source>
</reference>
<evidence type="ECO:0000256" key="3">
    <source>
        <dbReference type="SAM" id="MobiDB-lite"/>
    </source>
</evidence>
<evidence type="ECO:0000256" key="1">
    <source>
        <dbReference type="ARBA" id="ARBA00022723"/>
    </source>
</evidence>
<gene>
    <name evidence="5" type="ORF">POL72_28065</name>
</gene>
<dbReference type="RefSeq" id="WP_272098866.1">
    <property type="nucleotide sequence ID" value="NZ_JAQNDK010000003.1"/>
</dbReference>
<sequence length="491" mass="49344">MKAAVLSFVLLGCTGCTFLAGCSRAASSPGPGDEAAGQGGAGGNTPGAGGHGGATAGAQTGAGGAPGGGSATTGSAGGTGGSATTGSAGGTSGSATTGSAGGAGGSGPVDGVGTILKVTNLDADGPGSLREAIETRGPRTIVFEVGGIIDLNKTRLDITEPFVTIAGQTAPSPGVTLIRGGMKIRTHDVRIQHLRFRMGDAGAAPASGFEPDVTTDGASAYNIVIDHCSVAWGVDENLSVSGPRFDGPDGTSRRVTLSNNIIAEGLLESIHEKGSHSMGTLVHDHCTDVTVVGNLYANNNERNPWYKGFATGAIVNNVVYNPGKWAMRLGPVLKEWESSGVTPEPPSVSIVGNYMRHGANTLPGLPMIGTNSLGSAYLEDNIAVDALGAAAPIASPDIIVLTEKPAWPDGLVALPAASVLDAVLAHAGARPRDRDEVDLRIVEDVLSGDGMFVNSQDEVGGYPAAAPTSRPLDAPTEDIEGWLDRLADALE</sequence>
<dbReference type="InterPro" id="IPR012334">
    <property type="entry name" value="Pectin_lyas_fold"/>
</dbReference>
<evidence type="ECO:0000313" key="6">
    <source>
        <dbReference type="Proteomes" id="UP001217485"/>
    </source>
</evidence>
<dbReference type="InterPro" id="IPR011050">
    <property type="entry name" value="Pectin_lyase_fold/virulence"/>
</dbReference>
<dbReference type="PANTHER" id="PTHR42970:SF1">
    <property type="entry name" value="PECTATE LYASE C-RELATED"/>
    <property type="match status" value="1"/>
</dbReference>
<name>A0ABT5C5D4_9BACT</name>
<proteinExistence type="predicted"/>
<keyword evidence="1" id="KW-0479">Metal-binding</keyword>
<feature type="chain" id="PRO_5046350720" evidence="4">
    <location>
        <begin position="26"/>
        <end position="491"/>
    </location>
</feature>
<evidence type="ECO:0000256" key="4">
    <source>
        <dbReference type="SAM" id="SignalP"/>
    </source>
</evidence>
<feature type="region of interest" description="Disordered" evidence="3">
    <location>
        <begin position="27"/>
        <end position="106"/>
    </location>
</feature>
<dbReference type="InterPro" id="IPR052063">
    <property type="entry name" value="Polysaccharide_Lyase_1"/>
</dbReference>
<dbReference type="SUPFAM" id="SSF51126">
    <property type="entry name" value="Pectin lyase-like"/>
    <property type="match status" value="1"/>
</dbReference>
<dbReference type="PANTHER" id="PTHR42970">
    <property type="entry name" value="PECTATE LYASE C-RELATED"/>
    <property type="match status" value="1"/>
</dbReference>
<accession>A0ABT5C5D4</accession>
<keyword evidence="2" id="KW-0325">Glycoprotein</keyword>
<dbReference type="Gene3D" id="2.160.20.10">
    <property type="entry name" value="Single-stranded right-handed beta-helix, Pectin lyase-like"/>
    <property type="match status" value="1"/>
</dbReference>
<evidence type="ECO:0000256" key="2">
    <source>
        <dbReference type="ARBA" id="ARBA00023180"/>
    </source>
</evidence>
<comment type="caution">
    <text evidence="5">The sequence shown here is derived from an EMBL/GenBank/DDBJ whole genome shotgun (WGS) entry which is preliminary data.</text>
</comment>
<feature type="compositionally biased region" description="Gly residues" evidence="3">
    <location>
        <begin position="37"/>
        <end position="92"/>
    </location>
</feature>
<dbReference type="Proteomes" id="UP001217485">
    <property type="component" value="Unassembled WGS sequence"/>
</dbReference>
<keyword evidence="4" id="KW-0732">Signal</keyword>
<feature type="signal peptide" evidence="4">
    <location>
        <begin position="1"/>
        <end position="25"/>
    </location>
</feature>
<dbReference type="PROSITE" id="PS51257">
    <property type="entry name" value="PROKAR_LIPOPROTEIN"/>
    <property type="match status" value="1"/>
</dbReference>